<gene>
    <name evidence="2" type="ORF">ACFQL9_16225</name>
</gene>
<dbReference type="Pfam" id="PF01863">
    <property type="entry name" value="YgjP-like"/>
    <property type="match status" value="1"/>
</dbReference>
<feature type="domain" description="YgjP-like metallopeptidase" evidence="1">
    <location>
        <begin position="29"/>
        <end position="228"/>
    </location>
</feature>
<dbReference type="PANTHER" id="PTHR30399">
    <property type="entry name" value="UNCHARACTERIZED PROTEIN YGJP"/>
    <property type="match status" value="1"/>
</dbReference>
<accession>A0ABD5WHD9</accession>
<dbReference type="RefSeq" id="WP_284032242.1">
    <property type="nucleotide sequence ID" value="NZ_CP126154.1"/>
</dbReference>
<dbReference type="EMBL" id="JBHTAH010000019">
    <property type="protein sequence ID" value="MFC7071193.1"/>
    <property type="molecule type" value="Genomic_DNA"/>
</dbReference>
<proteinExistence type="predicted"/>
<evidence type="ECO:0000313" key="2">
    <source>
        <dbReference type="EMBL" id="MFC7071193.1"/>
    </source>
</evidence>
<dbReference type="CDD" id="cd07344">
    <property type="entry name" value="M48_yhfN_like"/>
    <property type="match status" value="1"/>
</dbReference>
<evidence type="ECO:0000313" key="3">
    <source>
        <dbReference type="Proteomes" id="UP001596461"/>
    </source>
</evidence>
<dbReference type="InterPro" id="IPR053136">
    <property type="entry name" value="UTP_pyrophosphatase-like"/>
</dbReference>
<comment type="caution">
    <text evidence="2">The sequence shown here is derived from an EMBL/GenBank/DDBJ whole genome shotgun (WGS) entry which is preliminary data.</text>
</comment>
<dbReference type="Proteomes" id="UP001596461">
    <property type="component" value="Unassembled WGS sequence"/>
</dbReference>
<dbReference type="GeneID" id="81124075"/>
<organism evidence="2 3">
    <name type="scientific">Halobaculum lipolyticum</name>
    <dbReference type="NCBI Taxonomy" id="3032001"/>
    <lineage>
        <taxon>Archaea</taxon>
        <taxon>Methanobacteriati</taxon>
        <taxon>Methanobacteriota</taxon>
        <taxon>Stenosarchaea group</taxon>
        <taxon>Halobacteria</taxon>
        <taxon>Halobacteriales</taxon>
        <taxon>Haloferacaceae</taxon>
        <taxon>Halobaculum</taxon>
    </lineage>
</organism>
<name>A0ABD5WHD9_9EURY</name>
<dbReference type="AlphaFoldDB" id="A0ABD5WHD9"/>
<keyword evidence="3" id="KW-1185">Reference proteome</keyword>
<protein>
    <submittedName>
        <fullName evidence="2">M48 family metallopeptidase</fullName>
    </submittedName>
</protein>
<dbReference type="InterPro" id="IPR002725">
    <property type="entry name" value="YgjP-like_metallopeptidase"/>
</dbReference>
<reference evidence="2 3" key="1">
    <citation type="journal article" date="2019" name="Int. J. Syst. Evol. Microbiol.">
        <title>The Global Catalogue of Microorganisms (GCM) 10K type strain sequencing project: providing services to taxonomists for standard genome sequencing and annotation.</title>
        <authorList>
            <consortium name="The Broad Institute Genomics Platform"/>
            <consortium name="The Broad Institute Genome Sequencing Center for Infectious Disease"/>
            <person name="Wu L."/>
            <person name="Ma J."/>
        </authorList>
    </citation>
    <scope>NUCLEOTIDE SEQUENCE [LARGE SCALE GENOMIC DNA]</scope>
    <source>
        <strain evidence="2 3">DT31</strain>
    </source>
</reference>
<dbReference type="PANTHER" id="PTHR30399:SF1">
    <property type="entry name" value="UTP PYROPHOSPHATASE"/>
    <property type="match status" value="1"/>
</dbReference>
<dbReference type="Gene3D" id="3.30.2010.10">
    <property type="entry name" value="Metalloproteases ('zincins'), catalytic domain"/>
    <property type="match status" value="1"/>
</dbReference>
<sequence>MTAARSRTIDLAGDTVEYTVRESTRAERARIDVGLGGVTVVVPEESGVDPAAVLSNHAEWVRDHAAEAAARRADLPTRRFEPGATFPYLGEPHEVVVETRPYSVVDDGALRLAAHHVDDTSVKRALETLYRRTARDRFERLAEEYAPAVGVDYGRIEVRNQRTKWGSCSTTGTISLNWRLQLAPPAIGEYVVVHELAHRRELNHSPAFWAIVAEHDPEYERHREWLAEEGGRLIFSEDDL</sequence>
<evidence type="ECO:0000259" key="1">
    <source>
        <dbReference type="Pfam" id="PF01863"/>
    </source>
</evidence>